<comment type="caution">
    <text evidence="1">The sequence shown here is derived from an EMBL/GenBank/DDBJ whole genome shotgun (WGS) entry which is preliminary data.</text>
</comment>
<keyword evidence="2" id="KW-1185">Reference proteome</keyword>
<sequence length="85" mass="9675">MYLATYCYLPYRRSLIFVSQLLTLLYYHTSELQIVSHAGTFGPCGATGERIFLFDLLCSNQDLFCIEINFVLGGRMVVVLKNSLL</sequence>
<accession>A0AAV5HYM9</accession>
<dbReference type="EMBL" id="BPVZ01000005">
    <property type="protein sequence ID" value="GKU91737.1"/>
    <property type="molecule type" value="Genomic_DNA"/>
</dbReference>
<organism evidence="1 2">
    <name type="scientific">Rubroshorea leprosula</name>
    <dbReference type="NCBI Taxonomy" id="152421"/>
    <lineage>
        <taxon>Eukaryota</taxon>
        <taxon>Viridiplantae</taxon>
        <taxon>Streptophyta</taxon>
        <taxon>Embryophyta</taxon>
        <taxon>Tracheophyta</taxon>
        <taxon>Spermatophyta</taxon>
        <taxon>Magnoliopsida</taxon>
        <taxon>eudicotyledons</taxon>
        <taxon>Gunneridae</taxon>
        <taxon>Pentapetalae</taxon>
        <taxon>rosids</taxon>
        <taxon>malvids</taxon>
        <taxon>Malvales</taxon>
        <taxon>Dipterocarpaceae</taxon>
        <taxon>Rubroshorea</taxon>
    </lineage>
</organism>
<evidence type="ECO:0008006" key="3">
    <source>
        <dbReference type="Google" id="ProtNLM"/>
    </source>
</evidence>
<reference evidence="1 2" key="1">
    <citation type="journal article" date="2021" name="Commun. Biol.">
        <title>The genome of Shorea leprosula (Dipterocarpaceae) highlights the ecological relevance of drought in aseasonal tropical rainforests.</title>
        <authorList>
            <person name="Ng K.K.S."/>
            <person name="Kobayashi M.J."/>
            <person name="Fawcett J.A."/>
            <person name="Hatakeyama M."/>
            <person name="Paape T."/>
            <person name="Ng C.H."/>
            <person name="Ang C.C."/>
            <person name="Tnah L.H."/>
            <person name="Lee C.T."/>
            <person name="Nishiyama T."/>
            <person name="Sese J."/>
            <person name="O'Brien M.J."/>
            <person name="Copetti D."/>
            <person name="Mohd Noor M.I."/>
            <person name="Ong R.C."/>
            <person name="Putra M."/>
            <person name="Sireger I.Z."/>
            <person name="Indrioko S."/>
            <person name="Kosugi Y."/>
            <person name="Izuno A."/>
            <person name="Isagi Y."/>
            <person name="Lee S.L."/>
            <person name="Shimizu K.K."/>
        </authorList>
    </citation>
    <scope>NUCLEOTIDE SEQUENCE [LARGE SCALE GENOMIC DNA]</scope>
    <source>
        <strain evidence="1">214</strain>
    </source>
</reference>
<protein>
    <recommendedName>
        <fullName evidence="3">Secreted protein</fullName>
    </recommendedName>
</protein>
<gene>
    <name evidence="1" type="ORF">SLEP1_g5564</name>
</gene>
<dbReference type="Proteomes" id="UP001054252">
    <property type="component" value="Unassembled WGS sequence"/>
</dbReference>
<evidence type="ECO:0000313" key="1">
    <source>
        <dbReference type="EMBL" id="GKU91737.1"/>
    </source>
</evidence>
<dbReference type="AlphaFoldDB" id="A0AAV5HYM9"/>
<proteinExistence type="predicted"/>
<name>A0AAV5HYM9_9ROSI</name>
<evidence type="ECO:0000313" key="2">
    <source>
        <dbReference type="Proteomes" id="UP001054252"/>
    </source>
</evidence>